<proteinExistence type="predicted"/>
<evidence type="ECO:0000256" key="1">
    <source>
        <dbReference type="SAM" id="SignalP"/>
    </source>
</evidence>
<dbReference type="Pfam" id="PF00395">
    <property type="entry name" value="SLH"/>
    <property type="match status" value="2"/>
</dbReference>
<accession>K2FYX0</accession>
<dbReference type="EMBL" id="AMFJ01000370">
    <property type="protein sequence ID" value="EKE28118.1"/>
    <property type="molecule type" value="Genomic_DNA"/>
</dbReference>
<protein>
    <submittedName>
        <fullName evidence="3">S-layer protein</fullName>
    </submittedName>
</protein>
<feature type="signal peptide" evidence="1">
    <location>
        <begin position="1"/>
        <end position="19"/>
    </location>
</feature>
<comment type="caution">
    <text evidence="3">The sequence shown here is derived from an EMBL/GenBank/DDBJ whole genome shotgun (WGS) entry which is preliminary data.</text>
</comment>
<feature type="chain" id="PRO_5017428704" evidence="1">
    <location>
        <begin position="20"/>
        <end position="488"/>
    </location>
</feature>
<evidence type="ECO:0000259" key="2">
    <source>
        <dbReference type="PROSITE" id="PS51272"/>
    </source>
</evidence>
<feature type="domain" description="SLH" evidence="2">
    <location>
        <begin position="294"/>
        <end position="357"/>
    </location>
</feature>
<dbReference type="AlphaFoldDB" id="K2FYX0"/>
<organism evidence="3">
    <name type="scientific">uncultured bacterium</name>
    <name type="common">gcode 4</name>
    <dbReference type="NCBI Taxonomy" id="1234023"/>
    <lineage>
        <taxon>Bacteria</taxon>
        <taxon>environmental samples</taxon>
    </lineage>
</organism>
<feature type="domain" description="SLH" evidence="2">
    <location>
        <begin position="421"/>
        <end position="487"/>
    </location>
</feature>
<name>K2FYX0_9BACT</name>
<reference evidence="3" key="1">
    <citation type="journal article" date="2012" name="Science">
        <title>Fermentation, hydrogen, and sulfur metabolism in multiple uncultivated bacterial phyla.</title>
        <authorList>
            <person name="Wrighton K.C."/>
            <person name="Thomas B.C."/>
            <person name="Sharon I."/>
            <person name="Miller C.S."/>
            <person name="Castelle C.J."/>
            <person name="VerBerkmoes N.C."/>
            <person name="Wilkins M.J."/>
            <person name="Hettich R.L."/>
            <person name="Lipton M.S."/>
            <person name="Williams K.H."/>
            <person name="Long P.E."/>
            <person name="Banfield J.F."/>
        </authorList>
    </citation>
    <scope>NUCLEOTIDE SEQUENCE [LARGE SCALE GENOMIC DNA]</scope>
</reference>
<gene>
    <name evidence="3" type="ORF">ACD_3C00096G0001</name>
</gene>
<evidence type="ECO:0000313" key="3">
    <source>
        <dbReference type="EMBL" id="EKE28118.1"/>
    </source>
</evidence>
<keyword evidence="1" id="KW-0732">Signal</keyword>
<dbReference type="InterPro" id="IPR001119">
    <property type="entry name" value="SLH_dom"/>
</dbReference>
<sequence>MKKLIISLALAFLPMGTYASEINWTLDANSINNWIQMILPCNPSSISNGQVNANSCEITCNPNYIKSWNSCVLSTWPTGGWWWGGGWGWGWGWWGGWGSIWSSTDNCPGWDKSSSYYDGLCAVGVPVVSNGNELISTITWVQEIIGSFRVSTKIEWNEKVAQLTSDTWILTLRSSKNSLIKVVIPSWVTVRSDIDWDGTINPPVVVKSASADKLWAAVILAGGNNHYLKFNKEITISVPSSLKDWRDVFIYYSNHSDLTELQKHWVFKVMNWSLNIPINHLSHIILKKKAQNLVGDMKFRDTQESFAKEDIDNLAYLWVVKWYDGWIFRPNSTATRAEYLAMTMKTMEVSVENWATVTAFTDIPKDWKWMIKYIEKAKELWIVNGQVIGWKLKFRPNDPISRAEAISILLNVSKISVDKTATSTDFKDIHNDWMKPYVTVAKSLWIVSWQLIDWQLKFRPNDPITRAESARVINKVLIDYPLPPNISI</sequence>
<dbReference type="PROSITE" id="PS51272">
    <property type="entry name" value="SLH"/>
    <property type="match status" value="2"/>
</dbReference>